<dbReference type="Pfam" id="PF04316">
    <property type="entry name" value="FlgM"/>
    <property type="match status" value="1"/>
</dbReference>
<evidence type="ECO:0000313" key="3">
    <source>
        <dbReference type="EMBL" id="QOY86748.1"/>
    </source>
</evidence>
<keyword evidence="3" id="KW-0966">Cell projection</keyword>
<keyword evidence="3" id="KW-0282">Flagellum</keyword>
<feature type="region of interest" description="Disordered" evidence="1">
    <location>
        <begin position="1"/>
        <end position="42"/>
    </location>
</feature>
<organism evidence="3 4">
    <name type="scientific">Paludibaculum fermentans</name>
    <dbReference type="NCBI Taxonomy" id="1473598"/>
    <lineage>
        <taxon>Bacteria</taxon>
        <taxon>Pseudomonadati</taxon>
        <taxon>Acidobacteriota</taxon>
        <taxon>Terriglobia</taxon>
        <taxon>Bryobacterales</taxon>
        <taxon>Bryobacteraceae</taxon>
        <taxon>Paludibaculum</taxon>
    </lineage>
</organism>
<keyword evidence="4" id="KW-1185">Reference proteome</keyword>
<keyword evidence="3" id="KW-0969">Cilium</keyword>
<accession>A0A7S7NN92</accession>
<evidence type="ECO:0000313" key="4">
    <source>
        <dbReference type="Proteomes" id="UP000593892"/>
    </source>
</evidence>
<dbReference type="RefSeq" id="WP_194448417.1">
    <property type="nucleotide sequence ID" value="NZ_CP063849.1"/>
</dbReference>
<protein>
    <submittedName>
        <fullName evidence="3">Flagellar biosynthesis anti-sigma factor FlgM</fullName>
    </submittedName>
</protein>
<reference evidence="3 4" key="1">
    <citation type="submission" date="2020-10" db="EMBL/GenBank/DDBJ databases">
        <title>Complete genome sequence of Paludibaculum fermentans P105T, a facultatively anaerobic acidobacterium capable of dissimilatory Fe(III) reduction.</title>
        <authorList>
            <person name="Dedysh S.N."/>
            <person name="Beletsky A.V."/>
            <person name="Kulichevskaya I.S."/>
            <person name="Mardanov A.V."/>
            <person name="Ravin N.V."/>
        </authorList>
    </citation>
    <scope>NUCLEOTIDE SEQUENCE [LARGE SCALE GENOMIC DNA]</scope>
    <source>
        <strain evidence="3 4">P105</strain>
    </source>
</reference>
<dbReference type="InterPro" id="IPR035890">
    <property type="entry name" value="Anti-sigma-28_factor_FlgM_sf"/>
</dbReference>
<dbReference type="InterPro" id="IPR031316">
    <property type="entry name" value="FlgM_C"/>
</dbReference>
<name>A0A7S7NN92_PALFE</name>
<dbReference type="EMBL" id="CP063849">
    <property type="protein sequence ID" value="QOY86748.1"/>
    <property type="molecule type" value="Genomic_DNA"/>
</dbReference>
<proteinExistence type="predicted"/>
<feature type="domain" description="Anti-sigma-28 factor FlgM C-terminal" evidence="2">
    <location>
        <begin position="43"/>
        <end position="93"/>
    </location>
</feature>
<evidence type="ECO:0000256" key="1">
    <source>
        <dbReference type="SAM" id="MobiDB-lite"/>
    </source>
</evidence>
<dbReference type="Proteomes" id="UP000593892">
    <property type="component" value="Chromosome"/>
</dbReference>
<dbReference type="KEGG" id="pfer:IRI77_28775"/>
<gene>
    <name evidence="3" type="ORF">IRI77_28775</name>
</gene>
<feature type="compositionally biased region" description="Low complexity" evidence="1">
    <location>
        <begin position="93"/>
        <end position="109"/>
    </location>
</feature>
<feature type="region of interest" description="Disordered" evidence="1">
    <location>
        <begin position="79"/>
        <end position="109"/>
    </location>
</feature>
<sequence length="109" mass="11181">MRIDTNNMAGIGASGLDRTQSADAVEQQAGQAVAKRGAGGATDQVNLSVLAERLQSMEPQSPERQARLEQLSAAYQAGTYNPDPMAVSEAMIDDATSSSGDASGRVGPG</sequence>
<evidence type="ECO:0000259" key="2">
    <source>
        <dbReference type="Pfam" id="PF04316"/>
    </source>
</evidence>
<dbReference type="AlphaFoldDB" id="A0A7S7NN92"/>
<dbReference type="SUPFAM" id="SSF101498">
    <property type="entry name" value="Anti-sigma factor FlgM"/>
    <property type="match status" value="1"/>
</dbReference>